<feature type="region of interest" description="Disordered" evidence="2">
    <location>
        <begin position="57"/>
        <end position="247"/>
    </location>
</feature>
<gene>
    <name evidence="4" type="ORF">BFS05_06185</name>
</gene>
<feature type="compositionally biased region" description="Basic and acidic residues" evidence="2">
    <location>
        <begin position="1499"/>
        <end position="1523"/>
    </location>
</feature>
<feature type="compositionally biased region" description="Polar residues" evidence="2">
    <location>
        <begin position="148"/>
        <end position="157"/>
    </location>
</feature>
<dbReference type="RefSeq" id="WP_103085091.1">
    <property type="nucleotide sequence ID" value="NZ_MNLH01000009.1"/>
</dbReference>
<feature type="compositionally biased region" description="Basic and acidic residues" evidence="2">
    <location>
        <begin position="1223"/>
        <end position="1233"/>
    </location>
</feature>
<feature type="compositionally biased region" description="Basic and acidic residues" evidence="2">
    <location>
        <begin position="1941"/>
        <end position="1957"/>
    </location>
</feature>
<comment type="caution">
    <text evidence="4">The sequence shown here is derived from an EMBL/GenBank/DDBJ whole genome shotgun (WGS) entry which is preliminary data.</text>
</comment>
<protein>
    <submittedName>
        <fullName evidence="4">Peptidase</fullName>
    </submittedName>
</protein>
<feature type="compositionally biased region" description="Low complexity" evidence="2">
    <location>
        <begin position="1928"/>
        <end position="1939"/>
    </location>
</feature>
<accession>A0A2K1STE0</accession>
<feature type="compositionally biased region" description="Polar residues" evidence="2">
    <location>
        <begin position="62"/>
        <end position="72"/>
    </location>
</feature>
<feature type="compositionally biased region" description="Basic and acidic residues" evidence="2">
    <location>
        <begin position="159"/>
        <end position="180"/>
    </location>
</feature>
<feature type="compositionally biased region" description="Basic and acidic residues" evidence="2">
    <location>
        <begin position="1031"/>
        <end position="1087"/>
    </location>
</feature>
<dbReference type="Proteomes" id="UP000236146">
    <property type="component" value="Unassembled WGS sequence"/>
</dbReference>
<feature type="compositionally biased region" description="Basic and acidic residues" evidence="2">
    <location>
        <begin position="2109"/>
        <end position="2124"/>
    </location>
</feature>
<feature type="region of interest" description="Disordered" evidence="2">
    <location>
        <begin position="1589"/>
        <end position="1741"/>
    </location>
</feature>
<dbReference type="Gene3D" id="1.20.5.420">
    <property type="entry name" value="Immunoglobulin FC, subunit C"/>
    <property type="match status" value="6"/>
</dbReference>
<dbReference type="InterPro" id="IPR009063">
    <property type="entry name" value="Ig/albumin-bd_sf"/>
</dbReference>
<feature type="compositionally biased region" description="Low complexity" evidence="2">
    <location>
        <begin position="181"/>
        <end position="194"/>
    </location>
</feature>
<feature type="compositionally biased region" description="Basic and acidic residues" evidence="2">
    <location>
        <begin position="1144"/>
        <end position="1162"/>
    </location>
</feature>
<feature type="region of interest" description="Disordered" evidence="2">
    <location>
        <begin position="1499"/>
        <end position="1531"/>
    </location>
</feature>
<feature type="compositionally biased region" description="Basic and acidic residues" evidence="2">
    <location>
        <begin position="1589"/>
        <end position="1606"/>
    </location>
</feature>
<dbReference type="SUPFAM" id="SSF46997">
    <property type="entry name" value="Bacterial immunoglobulin/albumin-binding domains"/>
    <property type="match status" value="1"/>
</dbReference>
<feature type="coiled-coil region" evidence="1">
    <location>
        <begin position="975"/>
        <end position="1009"/>
    </location>
</feature>
<proteinExistence type="predicted"/>
<keyword evidence="1" id="KW-0175">Coiled coil</keyword>
<feature type="compositionally biased region" description="Basic and acidic residues" evidence="2">
    <location>
        <begin position="1628"/>
        <end position="1649"/>
    </location>
</feature>
<feature type="region of interest" description="Disordered" evidence="2">
    <location>
        <begin position="1021"/>
        <end position="1087"/>
    </location>
</feature>
<feature type="compositionally biased region" description="Low complexity" evidence="2">
    <location>
        <begin position="210"/>
        <end position="228"/>
    </location>
</feature>
<feature type="region of interest" description="Disordered" evidence="2">
    <location>
        <begin position="1995"/>
        <end position="2042"/>
    </location>
</feature>
<feature type="region of interest" description="Disordered" evidence="2">
    <location>
        <begin position="2391"/>
        <end position="2411"/>
    </location>
</feature>
<feature type="region of interest" description="Disordered" evidence="2">
    <location>
        <begin position="1424"/>
        <end position="1454"/>
    </location>
</feature>
<evidence type="ECO:0000256" key="3">
    <source>
        <dbReference type="SAM" id="Phobius"/>
    </source>
</evidence>
<feature type="coiled-coil region" evidence="1">
    <location>
        <begin position="1252"/>
        <end position="1279"/>
    </location>
</feature>
<dbReference type="Gene3D" id="1.20.1270.90">
    <property type="entry name" value="AF1782-like"/>
    <property type="match status" value="2"/>
</dbReference>
<dbReference type="OrthoDB" id="3243331at2"/>
<feature type="transmembrane region" description="Helical" evidence="3">
    <location>
        <begin position="2478"/>
        <end position="2495"/>
    </location>
</feature>
<dbReference type="Pfam" id="PF07554">
    <property type="entry name" value="FIVAR"/>
    <property type="match status" value="10"/>
</dbReference>
<dbReference type="Gene3D" id="1.20.1270.70">
    <property type="entry name" value="Designed single chain three-helix bundle"/>
    <property type="match status" value="1"/>
</dbReference>
<sequence length="2504" mass="272223">MVSKSRKHANTVKLDAVVSKAIEKAVDVRKVAAFTVGAAGVLAGAAFAFGATPAMAAEDSAANKTNSTQAPVTTDKKSGIKPDAKEEKKEQSSTNKDSGQKTEAKKQTDNKAESDEKEDANKAEAKKQTENNTLDKSGETNLEKKLANRTNASTLSVAKTDDNKSDGTKHVDNKIGEKASTDSASVSSITSAETNTPVSNIAPVESPVETSTYAASSTSAETPASATAKIPANTVPQGQDRAGDEHSPNEIAFSKKLPNIYGWATSNNTFDEKLEKQEIVYHLPKKDNKPVVRVVILPDSKDSINTDDPSAYEKIIEFDSEHVKDRRQSYSGIYELKTNESDGSVDLIMKQPFRDGGISSGQGYCANRSIFLYYDEKNLQHDQTSNNFRVATLVPPKTAGSIVLKYNESLSADKVREVLHKAVNLPTEHKAGSTVAEQLVAQSKSAGVGLRVNESTVNNTPDTVDAKIPQDMGSYDGTMFEAINKKNDSGDYSFGERKLKTYLVTDLGMKSPEIPLTVVRYSTRIEKPVVDTVDFSKLTEDQKTQIRKNLAKLNGVSTDKVTFDNSGTATIDFDGLSSQDDPKIPLSDLVLTRVATKNIAIPSDSENSKVKAVVVANPLGYSQAELKQIKKAIYEANKDNQDLGLSGTDYEKQISLGWIEGNLQNSGKNNQGISNGQSENTITVTIRTDKAYAQFKSDIKKHQLTRLIDLRKDYTLSWDADKNKINGRASDEGLAWMEDGKTLVYRYDPDKGEQINTQAVLNLLKATVKSDVKADNPQLRDNLLGTEITTVKREGLKGQTTRSHRSYTVDDKGEPIGVLNLVKLNGGGYGGFAKPVDNSDKKMGDEQSSVNKFTFDTESKAVEVAGKNGKCMIGRLFIEPYSLYYYNYVYGENKYNLRNTPKGINVVFVPQTKNKTSDLKGSIDKHTVTKDDKKTPTDSKYYNASADKKDAYDKALAAAKETLEKVGNKTDADLSEDLKAEVDNVTIKLDKAREALDGDATKKEELKKSIEANGKVAEGATAATPGTVTTDKYKNVSDPDFKDANGNDDTKKNEAAKKAKTDYDNALSEAEKVNKDENATQKAVDDAKAKLDAARKELDKYSTNKDKLNAAIAEHGKVKTGDATQTDPAEKLKTADPTYQNSNDTERKAYDDAVKKANDLSKDPNASQKDVNKAIEDLKKAKEALDKNATDKAPLDAAVQKSFDNPKPDDKSKQSVFYKNAAAKKDTDPDAKKAVEDYDKALQKAKDVLGDKNATKADVEKAKKDLEDAEAALHADKYQTKVTDLAEAIADNVSGYLMPAYFNAFDEAQAKGKDSQAAKDFKAYNDAYHAAKDLLKDIKKPNSTVTQDQADEVKKQLVEARKAIDKYATDTSKISAALLHSLAITNSPAYLNASANTDQNSEEAKAKKAYDDALDALQKAFNDEMPQDTVDGKPGSQVISTDKVPDKDGDTNSASYLDGIQSHAKGQPLNRDVPKLLADLNKAVADLNKFATKTDKLQESINKDTDTQHDPAYKNTKDPHKLGDNGQEDTSGYADIEKKAKDYDDALTEAKKLLTDPTATQAQVDAALKKLDDARDALKAQDTNVEALKKSVEKHGKEASGTEKATEGTVTSDAYRNASDPHFLTPDGKPDEQKNKQAKKAKADYDKALAEAQELISKHDDANTPLDAKPTQKQIDDALTELNKKREALDAYKTDTSKLSTEADLSKADTEGASIEGKFENTPEFKNADAKKGEGNTDNDDVDAYKKALKAARDLLAKKDATNLSDHPTQKQIDDALETLKKAKKQIEDNYKTDTSKLEEAKKYANGDFKKTPEYKNATAIKNDNTNAKHEQAGKDLEGTDQNPGLSKLVEKIATKLQDTSKLTQKEVDDALEALQKAMDKVTDGYKTDVDPLQKEVGDKTQDNNPVTPPFEESIPYKNALYKKQSETGTDATADTSATKKLQDYNDKFEAAKKIIDQVKNPDPNADPDKKPTNADVKTALEALQKAKKAIKDSFTTSAKDLKTEADKSKEDGEGASIDGKFENTTEFKNADSKKTDDGKDNADITAYRDALKKARALLEKFGNDNKPKSDLTDVPSQKEVDEALQKLKEIKDKITADYKTSPTELQQEVDKSKDGNKDTRDDVFENTPAFKNATAKGDEASKKALEEYNDKLEKAKKLLGAFNRNDGSVKTQLPDGMEKAPTQKELYDALDALQAAKKKITDEYSTVKYDLRQEAGKDSDFTKSPEYQNAQAKGDDASKQALDEYKNALDEANSVLDDPNATQAQVDEALKKLQEAKAKLRSENGTDKSKLQTEADDDAKFRKSLYFIIGKRDDIEAYNTALAEANRVLNDPTATQAQVDEALKKLQAAKYKLNHPFGAGSGSGIGSGYDTDADAGDGFDTSASQSASVDKSALQVEVNNSEADSSAASKSNNAAAKAYVSALAEANSVLNDPNATQAQVDEALRNLKAAKAALLNSLRGASGNAGGLANTGAETSMFASIAAIFAGFGVAGVASRRRKHSNE</sequence>
<feature type="compositionally biased region" description="Basic and acidic residues" evidence="2">
    <location>
        <begin position="98"/>
        <end position="129"/>
    </location>
</feature>
<feature type="compositionally biased region" description="Basic and acidic residues" evidence="2">
    <location>
        <begin position="2000"/>
        <end position="2013"/>
    </location>
</feature>
<dbReference type="EMBL" id="MNLH01000009">
    <property type="protein sequence ID" value="PNS42820.1"/>
    <property type="molecule type" value="Genomic_DNA"/>
</dbReference>
<evidence type="ECO:0000256" key="1">
    <source>
        <dbReference type="SAM" id="Coils"/>
    </source>
</evidence>
<feature type="compositionally biased region" description="Basic and acidic residues" evidence="2">
    <location>
        <begin position="136"/>
        <end position="146"/>
    </location>
</feature>
<feature type="coiled-coil region" evidence="1">
    <location>
        <begin position="1770"/>
        <end position="1797"/>
    </location>
</feature>
<feature type="region of interest" description="Disordered" evidence="2">
    <location>
        <begin position="2094"/>
        <end position="2142"/>
    </location>
</feature>
<feature type="compositionally biased region" description="Basic and acidic residues" evidence="2">
    <location>
        <begin position="1170"/>
        <end position="1194"/>
    </location>
</feature>
<feature type="compositionally biased region" description="Low complexity" evidence="2">
    <location>
        <begin position="1021"/>
        <end position="1030"/>
    </location>
</feature>
<feature type="compositionally biased region" description="Basic and acidic residues" evidence="2">
    <location>
        <begin position="1204"/>
        <end position="1213"/>
    </location>
</feature>
<evidence type="ECO:0000313" key="5">
    <source>
        <dbReference type="Proteomes" id="UP000236146"/>
    </source>
</evidence>
<feature type="compositionally biased region" description="Basic and acidic residues" evidence="2">
    <location>
        <begin position="2214"/>
        <end position="2224"/>
    </location>
</feature>
<feature type="compositionally biased region" description="Basic and acidic residues" evidence="2">
    <location>
        <begin position="1717"/>
        <end position="1735"/>
    </location>
</feature>
<reference evidence="4 5" key="1">
    <citation type="submission" date="2016-10" db="EMBL/GenBank/DDBJ databases">
        <authorList>
            <person name="Varghese N."/>
        </authorList>
    </citation>
    <scope>NUCLEOTIDE SEQUENCE [LARGE SCALE GENOMIC DNA]</scope>
    <source>
        <strain evidence="4 5">KA00225</strain>
    </source>
</reference>
<feature type="region of interest" description="Disordered" evidence="2">
    <location>
        <begin position="2061"/>
        <end position="2080"/>
    </location>
</feature>
<feature type="compositionally biased region" description="Basic and acidic residues" evidence="2">
    <location>
        <begin position="1886"/>
        <end position="1902"/>
    </location>
</feature>
<keyword evidence="3" id="KW-1133">Transmembrane helix</keyword>
<organism evidence="4 5">
    <name type="scientific">Gardnerella vaginalis</name>
    <dbReference type="NCBI Taxonomy" id="2702"/>
    <lineage>
        <taxon>Bacteria</taxon>
        <taxon>Bacillati</taxon>
        <taxon>Actinomycetota</taxon>
        <taxon>Actinomycetes</taxon>
        <taxon>Bifidobacteriales</taxon>
        <taxon>Bifidobacteriaceae</taxon>
        <taxon>Gardnerella</taxon>
    </lineage>
</organism>
<feature type="compositionally biased region" description="Basic and acidic residues" evidence="2">
    <location>
        <begin position="1827"/>
        <end position="1838"/>
    </location>
</feature>
<evidence type="ECO:0000256" key="2">
    <source>
        <dbReference type="SAM" id="MobiDB-lite"/>
    </source>
</evidence>
<feature type="region of interest" description="Disordered" evidence="2">
    <location>
        <begin position="1815"/>
        <end position="1845"/>
    </location>
</feature>
<feature type="compositionally biased region" description="Low complexity" evidence="2">
    <location>
        <begin position="2399"/>
        <end position="2411"/>
    </location>
</feature>
<name>A0A2K1STE0_GARVA</name>
<keyword evidence="3" id="KW-0812">Transmembrane</keyword>
<keyword evidence="3" id="KW-0472">Membrane</keyword>
<feature type="region of interest" description="Disordered" evidence="2">
    <location>
        <begin position="1886"/>
        <end position="1980"/>
    </location>
</feature>
<feature type="region of interest" description="Disordered" evidence="2">
    <location>
        <begin position="1113"/>
        <end position="1233"/>
    </location>
</feature>
<feature type="region of interest" description="Disordered" evidence="2">
    <location>
        <begin position="2214"/>
        <end position="2239"/>
    </location>
</feature>
<feature type="compositionally biased region" description="Basic and acidic residues" evidence="2">
    <location>
        <begin position="1682"/>
        <end position="1696"/>
    </location>
</feature>
<feature type="compositionally biased region" description="Basic and acidic residues" evidence="2">
    <location>
        <begin position="2020"/>
        <end position="2042"/>
    </location>
</feature>
<feature type="compositionally biased region" description="Basic and acidic residues" evidence="2">
    <location>
        <begin position="74"/>
        <end position="91"/>
    </location>
</feature>
<evidence type="ECO:0000313" key="4">
    <source>
        <dbReference type="EMBL" id="PNS42820.1"/>
    </source>
</evidence>